<dbReference type="OrthoDB" id="9773478at2"/>
<dbReference type="Proteomes" id="UP000309215">
    <property type="component" value="Unassembled WGS sequence"/>
</dbReference>
<organism evidence="1 2">
    <name type="scientific">Polyangium fumosum</name>
    <dbReference type="NCBI Taxonomy" id="889272"/>
    <lineage>
        <taxon>Bacteria</taxon>
        <taxon>Pseudomonadati</taxon>
        <taxon>Myxococcota</taxon>
        <taxon>Polyangia</taxon>
        <taxon>Polyangiales</taxon>
        <taxon>Polyangiaceae</taxon>
        <taxon>Polyangium</taxon>
    </lineage>
</organism>
<reference evidence="1 2" key="1">
    <citation type="submission" date="2019-04" db="EMBL/GenBank/DDBJ databases">
        <authorList>
            <person name="Li Y."/>
            <person name="Wang J."/>
        </authorList>
    </citation>
    <scope>NUCLEOTIDE SEQUENCE [LARGE SCALE GENOMIC DNA]</scope>
    <source>
        <strain evidence="1 2">DSM 14668</strain>
    </source>
</reference>
<dbReference type="Pfam" id="PF03746">
    <property type="entry name" value="LamB_YcsF"/>
    <property type="match status" value="1"/>
</dbReference>
<dbReference type="GO" id="GO:0005975">
    <property type="term" value="P:carbohydrate metabolic process"/>
    <property type="evidence" value="ECO:0007669"/>
    <property type="project" value="InterPro"/>
</dbReference>
<dbReference type="RefSeq" id="WP_136927137.1">
    <property type="nucleotide sequence ID" value="NZ_SSMQ01000001.1"/>
</dbReference>
<keyword evidence="2" id="KW-1185">Reference proteome</keyword>
<dbReference type="InterPro" id="IPR005501">
    <property type="entry name" value="LamB/YcsF/PxpA-like"/>
</dbReference>
<dbReference type="AlphaFoldDB" id="A0A4U1JKK8"/>
<dbReference type="PANTHER" id="PTHR30292">
    <property type="entry name" value="UNCHARACTERIZED PROTEIN YBGL-RELATED"/>
    <property type="match status" value="1"/>
</dbReference>
<name>A0A4U1JKK8_9BACT</name>
<evidence type="ECO:0000313" key="2">
    <source>
        <dbReference type="Proteomes" id="UP000309215"/>
    </source>
</evidence>
<dbReference type="Gene3D" id="3.20.20.370">
    <property type="entry name" value="Glycoside hydrolase/deacetylase"/>
    <property type="match status" value="1"/>
</dbReference>
<proteinExistence type="predicted"/>
<gene>
    <name evidence="1" type="ORF">E8A74_01880</name>
</gene>
<dbReference type="SUPFAM" id="SSF88713">
    <property type="entry name" value="Glycoside hydrolase/deacetylase"/>
    <property type="match status" value="1"/>
</dbReference>
<protein>
    <submittedName>
        <fullName evidence="1">LamB/YcsF family protein</fullName>
    </submittedName>
</protein>
<dbReference type="PANTHER" id="PTHR30292:SF0">
    <property type="entry name" value="5-OXOPROLINASE SUBUNIT A"/>
    <property type="match status" value="1"/>
</dbReference>
<dbReference type="EMBL" id="SSMQ01000001">
    <property type="protein sequence ID" value="TKD13321.1"/>
    <property type="molecule type" value="Genomic_DNA"/>
</dbReference>
<dbReference type="InterPro" id="IPR011330">
    <property type="entry name" value="Glyco_hydro/deAcase_b/a-brl"/>
</dbReference>
<accession>A0A4U1JKK8</accession>
<sequence>MAVSLNVDLGELPGEPEELYSIATMVNVACGGHAGDEASMERACALARQAGARLAAHPSYPDRAGFGRTSVGMPSAELAASVRTQVEALARVARRVGIPVEAVKPHGALYHDAARDPAIAAAVLEGIDAALGIPVALVGPPEGALARLAAAQGRAYVREGFADRAYGPDGKLVPRTQEGALITDPAAARAQACRLAGAGTFETLCVHGDTPGALTIARAVRDALVSAGHLESQGRA</sequence>
<comment type="caution">
    <text evidence="1">The sequence shown here is derived from an EMBL/GenBank/DDBJ whole genome shotgun (WGS) entry which is preliminary data.</text>
</comment>
<evidence type="ECO:0000313" key="1">
    <source>
        <dbReference type="EMBL" id="TKD13321.1"/>
    </source>
</evidence>